<evidence type="ECO:0000259" key="1">
    <source>
        <dbReference type="Pfam" id="PF08241"/>
    </source>
</evidence>
<keyword evidence="3" id="KW-1185">Reference proteome</keyword>
<dbReference type="Pfam" id="PF08241">
    <property type="entry name" value="Methyltransf_11"/>
    <property type="match status" value="1"/>
</dbReference>
<evidence type="ECO:0000313" key="3">
    <source>
        <dbReference type="Proteomes" id="UP001500449"/>
    </source>
</evidence>
<gene>
    <name evidence="2" type="ORF">GCM10009836_44780</name>
</gene>
<comment type="caution">
    <text evidence="2">The sequence shown here is derived from an EMBL/GenBank/DDBJ whole genome shotgun (WGS) entry which is preliminary data.</text>
</comment>
<sequence>MPGLRGWITAAVPREARVVEVGPAGGGLVRCAGGIGPPGSLPVATSDADVVVVAFALPCLERPQELLAEVRRVLRPAGSMVVVGPAPGRSPAELRRAPPRRTLRDGWACPTAVDHPGWMVAAADFAVLGDDRRVFEIPEAPADALAGAGLCPPGAEVAGGFPMGVRRLVARR</sequence>
<dbReference type="InterPro" id="IPR029063">
    <property type="entry name" value="SAM-dependent_MTases_sf"/>
</dbReference>
<proteinExistence type="predicted"/>
<dbReference type="EMBL" id="BAAAQK010000017">
    <property type="protein sequence ID" value="GAA1859602.1"/>
    <property type="molecule type" value="Genomic_DNA"/>
</dbReference>
<evidence type="ECO:0000313" key="2">
    <source>
        <dbReference type="EMBL" id="GAA1859602.1"/>
    </source>
</evidence>
<protein>
    <recommendedName>
        <fullName evidence="1">Methyltransferase type 11 domain-containing protein</fullName>
    </recommendedName>
</protein>
<dbReference type="SUPFAM" id="SSF53335">
    <property type="entry name" value="S-adenosyl-L-methionine-dependent methyltransferases"/>
    <property type="match status" value="1"/>
</dbReference>
<feature type="domain" description="Methyltransferase type 11" evidence="1">
    <location>
        <begin position="40"/>
        <end position="81"/>
    </location>
</feature>
<name>A0ABN2ND16_9PSEU</name>
<dbReference type="Proteomes" id="UP001500449">
    <property type="component" value="Unassembled WGS sequence"/>
</dbReference>
<dbReference type="Gene3D" id="3.40.50.150">
    <property type="entry name" value="Vaccinia Virus protein VP39"/>
    <property type="match status" value="1"/>
</dbReference>
<dbReference type="InterPro" id="IPR013216">
    <property type="entry name" value="Methyltransf_11"/>
</dbReference>
<organism evidence="2 3">
    <name type="scientific">Pseudonocardia ailaonensis</name>
    <dbReference type="NCBI Taxonomy" id="367279"/>
    <lineage>
        <taxon>Bacteria</taxon>
        <taxon>Bacillati</taxon>
        <taxon>Actinomycetota</taxon>
        <taxon>Actinomycetes</taxon>
        <taxon>Pseudonocardiales</taxon>
        <taxon>Pseudonocardiaceae</taxon>
        <taxon>Pseudonocardia</taxon>
    </lineage>
</organism>
<reference evidence="2 3" key="1">
    <citation type="journal article" date="2019" name="Int. J. Syst. Evol. Microbiol.">
        <title>The Global Catalogue of Microorganisms (GCM) 10K type strain sequencing project: providing services to taxonomists for standard genome sequencing and annotation.</title>
        <authorList>
            <consortium name="The Broad Institute Genomics Platform"/>
            <consortium name="The Broad Institute Genome Sequencing Center for Infectious Disease"/>
            <person name="Wu L."/>
            <person name="Ma J."/>
        </authorList>
    </citation>
    <scope>NUCLEOTIDE SEQUENCE [LARGE SCALE GENOMIC DNA]</scope>
    <source>
        <strain evidence="2 3">JCM 16009</strain>
    </source>
</reference>
<accession>A0ABN2ND16</accession>